<proteinExistence type="predicted"/>
<name>A0A1F5H4Y8_9BACT</name>
<dbReference type="EMBL" id="MFBT01000021">
    <property type="protein sequence ID" value="OGD99226.1"/>
    <property type="molecule type" value="Genomic_DNA"/>
</dbReference>
<evidence type="ECO:0000313" key="3">
    <source>
        <dbReference type="Proteomes" id="UP000177039"/>
    </source>
</evidence>
<keyword evidence="1" id="KW-0812">Transmembrane</keyword>
<dbReference type="Gene3D" id="3.40.50.150">
    <property type="entry name" value="Vaccinia Virus protein VP39"/>
    <property type="match status" value="1"/>
</dbReference>
<keyword evidence="1" id="KW-1133">Transmembrane helix</keyword>
<sequence>MPKDLAKYYPENYWTFSSFLVWVRGLVYGYFQARRMKWVKELLAGGTILDVGAGEAEFGRSLAGSFQVTSIEAPFAKISNKEVLKFDFLKWNPRQKFDMIVFWESLEHTPAPEKYIRKAFRLLSDRGFILVEYPRFECLESKIFGKFWYHLDLPRHLAHFTDVGLRRLILANNLELTSQRSVFAPEYTIAGLAASILNVFKWPILDLPTKAENSPKYILTLVILLPLLVLAALAEVIFFGIGQSPIGVIVVQKSFDEKN</sequence>
<dbReference type="AlphaFoldDB" id="A0A1F5H4Y8"/>
<organism evidence="2 3">
    <name type="scientific">Candidatus Curtissbacteria bacterium RIFCSPLOWO2_01_FULL_42_50</name>
    <dbReference type="NCBI Taxonomy" id="1797730"/>
    <lineage>
        <taxon>Bacteria</taxon>
        <taxon>Candidatus Curtissiibacteriota</taxon>
    </lineage>
</organism>
<dbReference type="Pfam" id="PF13489">
    <property type="entry name" value="Methyltransf_23"/>
    <property type="match status" value="1"/>
</dbReference>
<reference evidence="2 3" key="1">
    <citation type="journal article" date="2016" name="Nat. Commun.">
        <title>Thousands of microbial genomes shed light on interconnected biogeochemical processes in an aquifer system.</title>
        <authorList>
            <person name="Anantharaman K."/>
            <person name="Brown C.T."/>
            <person name="Hug L.A."/>
            <person name="Sharon I."/>
            <person name="Castelle C.J."/>
            <person name="Probst A.J."/>
            <person name="Thomas B.C."/>
            <person name="Singh A."/>
            <person name="Wilkins M.J."/>
            <person name="Karaoz U."/>
            <person name="Brodie E.L."/>
            <person name="Williams K.H."/>
            <person name="Hubbard S.S."/>
            <person name="Banfield J.F."/>
        </authorList>
    </citation>
    <scope>NUCLEOTIDE SEQUENCE [LARGE SCALE GENOMIC DNA]</scope>
</reference>
<keyword evidence="1" id="KW-0472">Membrane</keyword>
<dbReference type="InterPro" id="IPR029063">
    <property type="entry name" value="SAM-dependent_MTases_sf"/>
</dbReference>
<feature type="transmembrane region" description="Helical" evidence="1">
    <location>
        <begin position="217"/>
        <end position="241"/>
    </location>
</feature>
<evidence type="ECO:0008006" key="4">
    <source>
        <dbReference type="Google" id="ProtNLM"/>
    </source>
</evidence>
<comment type="caution">
    <text evidence="2">The sequence shown here is derived from an EMBL/GenBank/DDBJ whole genome shotgun (WGS) entry which is preliminary data.</text>
</comment>
<accession>A0A1F5H4Y8</accession>
<dbReference type="CDD" id="cd02440">
    <property type="entry name" value="AdoMet_MTases"/>
    <property type="match status" value="1"/>
</dbReference>
<evidence type="ECO:0000256" key="1">
    <source>
        <dbReference type="SAM" id="Phobius"/>
    </source>
</evidence>
<feature type="transmembrane region" description="Helical" evidence="1">
    <location>
        <begin position="12"/>
        <end position="31"/>
    </location>
</feature>
<dbReference type="Proteomes" id="UP000177039">
    <property type="component" value="Unassembled WGS sequence"/>
</dbReference>
<evidence type="ECO:0000313" key="2">
    <source>
        <dbReference type="EMBL" id="OGD99226.1"/>
    </source>
</evidence>
<dbReference type="SUPFAM" id="SSF53335">
    <property type="entry name" value="S-adenosyl-L-methionine-dependent methyltransferases"/>
    <property type="match status" value="1"/>
</dbReference>
<protein>
    <recommendedName>
        <fullName evidence="4">Methyltransferase type 11 domain-containing protein</fullName>
    </recommendedName>
</protein>
<gene>
    <name evidence="2" type="ORF">A3B54_01500</name>
</gene>